<gene>
    <name evidence="2" type="ORF">OG469_25425</name>
</gene>
<accession>A0ABZ1WCH1</accession>
<dbReference type="InterPro" id="IPR051910">
    <property type="entry name" value="ComF/GntX_DNA_util-trans"/>
</dbReference>
<protein>
    <submittedName>
        <fullName evidence="2">ComF family protein</fullName>
    </submittedName>
</protein>
<sequence length="308" mass="30826">MPLFSALLGLLLPAPCAGCGVGRIPLCPSCRAALTAAQPGPTAFASVYTPVPTSVHAAAPYAGPVRRLLLAHKERGALPLAAPLGEVLAAAVRSALGPDDAGCPVLLVPVPSTRGSVRARGHDPTLRLARAAARSLRRDGRPAAVAPVLRHTRPVADQSGLSAAARRRNLDGALTVPARLAGRLAPCRPTTGHPAPGQRTAGQPTTDHPTPGRLGAGRPRAGRTGAGREHTGRPCADCRLVLVDDLVTTGASLGEAARALARAGAPPSAAATVAAAGLRRPPTGGRPDHGAPTADEPSAGGAPVTPGR</sequence>
<dbReference type="SUPFAM" id="SSF53271">
    <property type="entry name" value="PRTase-like"/>
    <property type="match status" value="1"/>
</dbReference>
<dbReference type="Proteomes" id="UP001432014">
    <property type="component" value="Chromosome"/>
</dbReference>
<dbReference type="PANTHER" id="PTHR47505">
    <property type="entry name" value="DNA UTILIZATION PROTEIN YHGH"/>
    <property type="match status" value="1"/>
</dbReference>
<evidence type="ECO:0000256" key="1">
    <source>
        <dbReference type="SAM" id="MobiDB-lite"/>
    </source>
</evidence>
<feature type="region of interest" description="Disordered" evidence="1">
    <location>
        <begin position="184"/>
        <end position="233"/>
    </location>
</feature>
<feature type="region of interest" description="Disordered" evidence="1">
    <location>
        <begin position="262"/>
        <end position="308"/>
    </location>
</feature>
<name>A0ABZ1WCH1_9ACTN</name>
<organism evidence="2 3">
    <name type="scientific">Kitasatospora herbaricolor</name>
    <dbReference type="NCBI Taxonomy" id="68217"/>
    <lineage>
        <taxon>Bacteria</taxon>
        <taxon>Bacillati</taxon>
        <taxon>Actinomycetota</taxon>
        <taxon>Actinomycetes</taxon>
        <taxon>Kitasatosporales</taxon>
        <taxon>Streptomycetaceae</taxon>
        <taxon>Kitasatospora</taxon>
    </lineage>
</organism>
<dbReference type="PANTHER" id="PTHR47505:SF1">
    <property type="entry name" value="DNA UTILIZATION PROTEIN YHGH"/>
    <property type="match status" value="1"/>
</dbReference>
<feature type="compositionally biased region" description="Low complexity" evidence="1">
    <location>
        <begin position="209"/>
        <end position="223"/>
    </location>
</feature>
<reference evidence="2 3" key="1">
    <citation type="submission" date="2022-10" db="EMBL/GenBank/DDBJ databases">
        <title>The complete genomes of actinobacterial strains from the NBC collection.</title>
        <authorList>
            <person name="Joergensen T.S."/>
            <person name="Alvarez Arevalo M."/>
            <person name="Sterndorff E.B."/>
            <person name="Faurdal D."/>
            <person name="Vuksanovic O."/>
            <person name="Mourched A.-S."/>
            <person name="Charusanti P."/>
            <person name="Shaw S."/>
            <person name="Blin K."/>
            <person name="Weber T."/>
        </authorList>
    </citation>
    <scope>NUCLEOTIDE SEQUENCE [LARGE SCALE GENOMIC DNA]</scope>
    <source>
        <strain evidence="2 3">NBC_01247</strain>
    </source>
</reference>
<proteinExistence type="predicted"/>
<evidence type="ECO:0000313" key="2">
    <source>
        <dbReference type="EMBL" id="WUS58562.1"/>
    </source>
</evidence>
<keyword evidence="3" id="KW-1185">Reference proteome</keyword>
<dbReference type="RefSeq" id="WP_329495220.1">
    <property type="nucleotide sequence ID" value="NZ_CP108460.1"/>
</dbReference>
<dbReference type="InterPro" id="IPR029057">
    <property type="entry name" value="PRTase-like"/>
</dbReference>
<dbReference type="EMBL" id="CP108482">
    <property type="protein sequence ID" value="WUS58562.1"/>
    <property type="molecule type" value="Genomic_DNA"/>
</dbReference>
<feature type="compositionally biased region" description="Low complexity" evidence="1">
    <location>
        <begin position="262"/>
        <end position="281"/>
    </location>
</feature>
<evidence type="ECO:0000313" key="3">
    <source>
        <dbReference type="Proteomes" id="UP001432014"/>
    </source>
</evidence>
<dbReference type="Gene3D" id="3.40.50.2020">
    <property type="match status" value="1"/>
</dbReference>